<evidence type="ECO:0000313" key="3">
    <source>
        <dbReference type="Proteomes" id="UP001596303"/>
    </source>
</evidence>
<sequence>MYMRSFTSVIVFKHPFVLRGSPDEFPAGQYKLLVEEELLDGLSFPAFREAAAFLLIYGPSAGSGPREMRRTTQADVRAALENDTEMATKAGGLDVMPSVSRDIRNGTRSASQVQDGRTVEQRVEQWINTLTSPLPH</sequence>
<gene>
    <name evidence="2" type="ORF">ACFQDM_15415</name>
</gene>
<accession>A0ABW1SD18</accession>
<name>A0ABW1SD18_9PROT</name>
<protein>
    <submittedName>
        <fullName evidence="2">Uncharacterized protein</fullName>
    </submittedName>
</protein>
<feature type="compositionally biased region" description="Polar residues" evidence="1">
    <location>
        <begin position="106"/>
        <end position="115"/>
    </location>
</feature>
<organism evidence="2 3">
    <name type="scientific">Ponticaulis profundi</name>
    <dbReference type="NCBI Taxonomy" id="2665222"/>
    <lineage>
        <taxon>Bacteria</taxon>
        <taxon>Pseudomonadati</taxon>
        <taxon>Pseudomonadota</taxon>
        <taxon>Alphaproteobacteria</taxon>
        <taxon>Hyphomonadales</taxon>
        <taxon>Hyphomonadaceae</taxon>
        <taxon>Ponticaulis</taxon>
    </lineage>
</organism>
<comment type="caution">
    <text evidence="2">The sequence shown here is derived from an EMBL/GenBank/DDBJ whole genome shotgun (WGS) entry which is preliminary data.</text>
</comment>
<feature type="region of interest" description="Disordered" evidence="1">
    <location>
        <begin position="87"/>
        <end position="116"/>
    </location>
</feature>
<dbReference type="RefSeq" id="WP_377380548.1">
    <property type="nucleotide sequence ID" value="NZ_JBHSSW010000037.1"/>
</dbReference>
<proteinExistence type="predicted"/>
<dbReference type="Proteomes" id="UP001596303">
    <property type="component" value="Unassembled WGS sequence"/>
</dbReference>
<reference evidence="3" key="1">
    <citation type="journal article" date="2019" name="Int. J. Syst. Evol. Microbiol.">
        <title>The Global Catalogue of Microorganisms (GCM) 10K type strain sequencing project: providing services to taxonomists for standard genome sequencing and annotation.</title>
        <authorList>
            <consortium name="The Broad Institute Genomics Platform"/>
            <consortium name="The Broad Institute Genome Sequencing Center for Infectious Disease"/>
            <person name="Wu L."/>
            <person name="Ma J."/>
        </authorList>
    </citation>
    <scope>NUCLEOTIDE SEQUENCE [LARGE SCALE GENOMIC DNA]</scope>
    <source>
        <strain evidence="3">CGMCC-1.15741</strain>
    </source>
</reference>
<evidence type="ECO:0000256" key="1">
    <source>
        <dbReference type="SAM" id="MobiDB-lite"/>
    </source>
</evidence>
<dbReference type="EMBL" id="JBHSSW010000037">
    <property type="protein sequence ID" value="MFC6199472.1"/>
    <property type="molecule type" value="Genomic_DNA"/>
</dbReference>
<keyword evidence="3" id="KW-1185">Reference proteome</keyword>
<evidence type="ECO:0000313" key="2">
    <source>
        <dbReference type="EMBL" id="MFC6199472.1"/>
    </source>
</evidence>